<name>A0A3R7GA34_CLOSI</name>
<reference evidence="1 2" key="2">
    <citation type="journal article" date="2021" name="Genomics">
        <title>High-quality reference genome for Clonorchis sinensis.</title>
        <authorList>
            <person name="Young N.D."/>
            <person name="Stroehlein A.J."/>
            <person name="Kinkar L."/>
            <person name="Wang T."/>
            <person name="Sohn W.M."/>
            <person name="Chang B.C.H."/>
            <person name="Kaur P."/>
            <person name="Weisz D."/>
            <person name="Dudchenko O."/>
            <person name="Aiden E.L."/>
            <person name="Korhonen P.K."/>
            <person name="Gasser R.B."/>
        </authorList>
    </citation>
    <scope>NUCLEOTIDE SEQUENCE [LARGE SCALE GENOMIC DNA]</scope>
    <source>
        <strain evidence="1">Cs-k2</strain>
    </source>
</reference>
<gene>
    <name evidence="1" type="ORF">CSKR_113857</name>
</gene>
<proteinExistence type="predicted"/>
<accession>A0A3R7GA34</accession>
<dbReference type="EMBL" id="NIRI02000056">
    <property type="protein sequence ID" value="KAG5444737.1"/>
    <property type="molecule type" value="Genomic_DNA"/>
</dbReference>
<dbReference type="Proteomes" id="UP000286415">
    <property type="component" value="Unassembled WGS sequence"/>
</dbReference>
<comment type="caution">
    <text evidence="1">The sequence shown here is derived from an EMBL/GenBank/DDBJ whole genome shotgun (WGS) entry which is preliminary data.</text>
</comment>
<organism evidence="1 2">
    <name type="scientific">Clonorchis sinensis</name>
    <name type="common">Chinese liver fluke</name>
    <dbReference type="NCBI Taxonomy" id="79923"/>
    <lineage>
        <taxon>Eukaryota</taxon>
        <taxon>Metazoa</taxon>
        <taxon>Spiralia</taxon>
        <taxon>Lophotrochozoa</taxon>
        <taxon>Platyhelminthes</taxon>
        <taxon>Trematoda</taxon>
        <taxon>Digenea</taxon>
        <taxon>Opisthorchiida</taxon>
        <taxon>Opisthorchiata</taxon>
        <taxon>Opisthorchiidae</taxon>
        <taxon>Clonorchis</taxon>
    </lineage>
</organism>
<protein>
    <submittedName>
        <fullName evidence="1">Uncharacterized protein</fullName>
    </submittedName>
</protein>
<keyword evidence="2" id="KW-1185">Reference proteome</keyword>
<evidence type="ECO:0000313" key="2">
    <source>
        <dbReference type="Proteomes" id="UP000286415"/>
    </source>
</evidence>
<evidence type="ECO:0000313" key="1">
    <source>
        <dbReference type="EMBL" id="KAG5444737.1"/>
    </source>
</evidence>
<dbReference type="InParanoid" id="A0A3R7GA34"/>
<dbReference type="AlphaFoldDB" id="A0A3R7GA34"/>
<reference evidence="1 2" key="1">
    <citation type="journal article" date="2018" name="Biotechnol. Adv.">
        <title>Improved genomic resources and new bioinformatic workflow for the carcinogenic parasite Clonorchis sinensis: Biotechnological implications.</title>
        <authorList>
            <person name="Wang D."/>
            <person name="Korhonen P.K."/>
            <person name="Gasser R.B."/>
            <person name="Young N.D."/>
        </authorList>
    </citation>
    <scope>NUCLEOTIDE SEQUENCE [LARGE SCALE GENOMIC DNA]</scope>
    <source>
        <strain evidence="1">Cs-k2</strain>
    </source>
</reference>
<sequence length="169" mass="18957">MRGTVRRPPHWQKLRVRAIPIRDRRRLQPARVQGRASTWGQGIRDHPGPGAKLFTSVRLMAQYASDSLSSDRIANHACIHGSPGTTESQFNLNMSALYTEDFPWLVAVVRPEITVYGVDYVASLLVTRVSRSACVDRRASVMKPCAARHTRHLSESEHRPGWSVVTVFG</sequence>